<keyword evidence="6 10" id="KW-0408">Iron</keyword>
<evidence type="ECO:0000256" key="5">
    <source>
        <dbReference type="ARBA" id="ARBA00022792"/>
    </source>
</evidence>
<name>A0A0D3J7T9_EMIH1</name>
<evidence type="ECO:0000256" key="10">
    <source>
        <dbReference type="RuleBase" id="RU363130"/>
    </source>
</evidence>
<dbReference type="OMA" id="PVQHDKK"/>
<dbReference type="GO" id="GO:0005743">
    <property type="term" value="C:mitochondrial inner membrane"/>
    <property type="evidence" value="ECO:0007669"/>
    <property type="project" value="UniProtKB-SubCell"/>
</dbReference>
<evidence type="ECO:0000256" key="1">
    <source>
        <dbReference type="ARBA" id="ARBA00004273"/>
    </source>
</evidence>
<sequence length="468" mass="49327">MAETPGGKQSPGSKASKKVNDSKFGETIVEEIQVSVTVMLTGVALVEMGYDKELRAAMYEMADAWGCINTYLPQHVTRKRILDFQGETWKDKQETERPNKNYKRAPGWTNANSKPDAGAAAAPPSACPMRADGGAAPSGRAAAAEPPKASGCPVDHSKWSAWAGRSAAAAGGDGEADINPDNRMPVLSQQPAAGQDAVLDTSRVVSSIPQGRAGATERWVYPSEQQFYNALVRKGKDDGVDTAAMPSVLEYERLHCDTCDPAKVSLLRFQGRPFELSPKARLKTALGLAPRPFDRHDWTVDRPNPEVRYIIDYYDASASREAGGPLPSLHDPDGVPTILMDVRPAGDTPGELLDRARMVLQKGVVATLREALTPIATSDSTVSAPAAGGAAAEAAPPPPAVSEAAAVRSACASAMEALSACMQKGSDDAGCMQARMGLTMCIAQQVCSAEADLFHSYKGSADGEGGVA</sequence>
<dbReference type="PaxDb" id="2903-EOD19574"/>
<dbReference type="GO" id="GO:0046872">
    <property type="term" value="F:metal ion binding"/>
    <property type="evidence" value="ECO:0007669"/>
    <property type="project" value="UniProtKB-KW"/>
</dbReference>
<reference evidence="12" key="2">
    <citation type="submission" date="2024-10" db="UniProtKB">
        <authorList>
            <consortium name="EnsemblProtists"/>
        </authorList>
    </citation>
    <scope>IDENTIFICATION</scope>
</reference>
<comment type="catalytic activity">
    <reaction evidence="10">
        <text>holo-[cytochrome c] = apo-[cytochrome c] + heme b</text>
        <dbReference type="Rhea" id="RHEA:22648"/>
        <dbReference type="Rhea" id="RHEA-COMP:10725"/>
        <dbReference type="Rhea" id="RHEA-COMP:10726"/>
        <dbReference type="ChEBI" id="CHEBI:29950"/>
        <dbReference type="ChEBI" id="CHEBI:60344"/>
        <dbReference type="ChEBI" id="CHEBI:83739"/>
        <dbReference type="EC" id="4.4.1.17"/>
    </reaction>
</comment>
<feature type="region of interest" description="Disordered" evidence="11">
    <location>
        <begin position="1"/>
        <end position="21"/>
    </location>
</feature>
<evidence type="ECO:0000256" key="9">
    <source>
        <dbReference type="ARBA" id="ARBA00023239"/>
    </source>
</evidence>
<evidence type="ECO:0000313" key="12">
    <source>
        <dbReference type="EnsemblProtists" id="EOD19574"/>
    </source>
</evidence>
<organism evidence="12 13">
    <name type="scientific">Emiliania huxleyi (strain CCMP1516)</name>
    <dbReference type="NCBI Taxonomy" id="280463"/>
    <lineage>
        <taxon>Eukaryota</taxon>
        <taxon>Haptista</taxon>
        <taxon>Haptophyta</taxon>
        <taxon>Prymnesiophyceae</taxon>
        <taxon>Isochrysidales</taxon>
        <taxon>Noelaerhabdaceae</taxon>
        <taxon>Emiliania</taxon>
    </lineage>
</organism>
<dbReference type="PROSITE" id="PS00822">
    <property type="entry name" value="CYTO_HEME_LYASE_2"/>
    <property type="match status" value="1"/>
</dbReference>
<dbReference type="EnsemblProtists" id="EOD19574">
    <property type="protein sequence ID" value="EOD19574"/>
    <property type="gene ID" value="EMIHUDRAFT_464044"/>
</dbReference>
<comment type="similarity">
    <text evidence="2 10">Belongs to the cytochrome c-type heme lyase family.</text>
</comment>
<dbReference type="eggNOG" id="KOG3996">
    <property type="taxonomic scope" value="Eukaryota"/>
</dbReference>
<keyword evidence="8 10" id="KW-0472">Membrane</keyword>
<dbReference type="EC" id="4.4.1.17" evidence="10"/>
<dbReference type="GeneID" id="17265075"/>
<dbReference type="STRING" id="2903.R1EFE7"/>
<dbReference type="HOGENOM" id="CLU_046620_0_0_1"/>
<dbReference type="GO" id="GO:0004408">
    <property type="term" value="F:holocytochrome-c synthase activity"/>
    <property type="evidence" value="ECO:0007669"/>
    <property type="project" value="UniProtKB-EC"/>
</dbReference>
<evidence type="ECO:0000256" key="7">
    <source>
        <dbReference type="ARBA" id="ARBA00023128"/>
    </source>
</evidence>
<dbReference type="InterPro" id="IPR000511">
    <property type="entry name" value="Holocyt_c/c1_synthase"/>
</dbReference>
<evidence type="ECO:0000256" key="3">
    <source>
        <dbReference type="ARBA" id="ARBA00022617"/>
    </source>
</evidence>
<accession>A0A0D3J7T9</accession>
<evidence type="ECO:0000313" key="13">
    <source>
        <dbReference type="Proteomes" id="UP000013827"/>
    </source>
</evidence>
<feature type="compositionally biased region" description="Basic and acidic residues" evidence="11">
    <location>
        <begin position="89"/>
        <end position="99"/>
    </location>
</feature>
<keyword evidence="9 10" id="KW-0456">Lyase</keyword>
<protein>
    <recommendedName>
        <fullName evidence="10">Holocytochrome c-type synthase</fullName>
        <ecNumber evidence="10">4.4.1.17</ecNumber>
    </recommendedName>
</protein>
<dbReference type="Pfam" id="PF01265">
    <property type="entry name" value="Cyto_heme_lyase"/>
    <property type="match status" value="2"/>
</dbReference>
<feature type="region of interest" description="Disordered" evidence="11">
    <location>
        <begin position="89"/>
        <end position="155"/>
    </location>
</feature>
<reference evidence="13" key="1">
    <citation type="journal article" date="2013" name="Nature">
        <title>Pan genome of the phytoplankton Emiliania underpins its global distribution.</title>
        <authorList>
            <person name="Read B.A."/>
            <person name="Kegel J."/>
            <person name="Klute M.J."/>
            <person name="Kuo A."/>
            <person name="Lefebvre S.C."/>
            <person name="Maumus F."/>
            <person name="Mayer C."/>
            <person name="Miller J."/>
            <person name="Monier A."/>
            <person name="Salamov A."/>
            <person name="Young J."/>
            <person name="Aguilar M."/>
            <person name="Claverie J.M."/>
            <person name="Frickenhaus S."/>
            <person name="Gonzalez K."/>
            <person name="Herman E.K."/>
            <person name="Lin Y.C."/>
            <person name="Napier J."/>
            <person name="Ogata H."/>
            <person name="Sarno A.F."/>
            <person name="Shmutz J."/>
            <person name="Schroeder D."/>
            <person name="de Vargas C."/>
            <person name="Verret F."/>
            <person name="von Dassow P."/>
            <person name="Valentin K."/>
            <person name="Van de Peer Y."/>
            <person name="Wheeler G."/>
            <person name="Dacks J.B."/>
            <person name="Delwiche C.F."/>
            <person name="Dyhrman S.T."/>
            <person name="Glockner G."/>
            <person name="John U."/>
            <person name="Richards T."/>
            <person name="Worden A.Z."/>
            <person name="Zhang X."/>
            <person name="Grigoriev I.V."/>
            <person name="Allen A.E."/>
            <person name="Bidle K."/>
            <person name="Borodovsky M."/>
            <person name="Bowler C."/>
            <person name="Brownlee C."/>
            <person name="Cock J.M."/>
            <person name="Elias M."/>
            <person name="Gladyshev V.N."/>
            <person name="Groth M."/>
            <person name="Guda C."/>
            <person name="Hadaegh A."/>
            <person name="Iglesias-Rodriguez M.D."/>
            <person name="Jenkins J."/>
            <person name="Jones B.M."/>
            <person name="Lawson T."/>
            <person name="Leese F."/>
            <person name="Lindquist E."/>
            <person name="Lobanov A."/>
            <person name="Lomsadze A."/>
            <person name="Malik S.B."/>
            <person name="Marsh M.E."/>
            <person name="Mackinder L."/>
            <person name="Mock T."/>
            <person name="Mueller-Roeber B."/>
            <person name="Pagarete A."/>
            <person name="Parker M."/>
            <person name="Probert I."/>
            <person name="Quesneville H."/>
            <person name="Raines C."/>
            <person name="Rensing S.A."/>
            <person name="Riano-Pachon D.M."/>
            <person name="Richier S."/>
            <person name="Rokitta S."/>
            <person name="Shiraiwa Y."/>
            <person name="Soanes D.M."/>
            <person name="van der Giezen M."/>
            <person name="Wahlund T.M."/>
            <person name="Williams B."/>
            <person name="Wilson W."/>
            <person name="Wolfe G."/>
            <person name="Wurch L.L."/>
        </authorList>
    </citation>
    <scope>NUCLEOTIDE SEQUENCE</scope>
</reference>
<keyword evidence="13" id="KW-1185">Reference proteome</keyword>
<dbReference type="KEGG" id="ehx:EMIHUDRAFT_464044"/>
<evidence type="ECO:0000256" key="8">
    <source>
        <dbReference type="ARBA" id="ARBA00023136"/>
    </source>
</evidence>
<keyword evidence="5 10" id="KW-0999">Mitochondrion inner membrane</keyword>
<proteinExistence type="inferred from homology"/>
<keyword evidence="4 10" id="KW-0479">Metal-binding</keyword>
<keyword evidence="3 10" id="KW-0349">Heme</keyword>
<evidence type="ECO:0000256" key="4">
    <source>
        <dbReference type="ARBA" id="ARBA00022723"/>
    </source>
</evidence>
<dbReference type="AlphaFoldDB" id="A0A0D3J7T9"/>
<dbReference type="Proteomes" id="UP000013827">
    <property type="component" value="Unassembled WGS sequence"/>
</dbReference>
<evidence type="ECO:0000256" key="2">
    <source>
        <dbReference type="ARBA" id="ARBA00007255"/>
    </source>
</evidence>
<evidence type="ECO:0000256" key="11">
    <source>
        <dbReference type="SAM" id="MobiDB-lite"/>
    </source>
</evidence>
<keyword evidence="7 10" id="KW-0496">Mitochondrion</keyword>
<evidence type="ECO:0000256" key="6">
    <source>
        <dbReference type="ARBA" id="ARBA00023004"/>
    </source>
</evidence>
<comment type="function">
    <text evidence="10">Lyase that catalyzes the covalent linking of the heme group to the cytochrome C apoprotein to produce the mature functional cytochrome.</text>
</comment>
<dbReference type="PANTHER" id="PTHR12743">
    <property type="entry name" value="CYTOCHROME C1 HEME LYASE"/>
    <property type="match status" value="1"/>
</dbReference>
<feature type="compositionally biased region" description="Low complexity" evidence="11">
    <location>
        <begin position="115"/>
        <end position="147"/>
    </location>
</feature>
<comment type="subcellular location">
    <subcellularLocation>
        <location evidence="1 10">Mitochondrion inner membrane</location>
    </subcellularLocation>
</comment>
<dbReference type="RefSeq" id="XP_005772003.1">
    <property type="nucleotide sequence ID" value="XM_005771946.1"/>
</dbReference>